<comment type="function">
    <text evidence="5">Exoribonuclease involved in ribosome biosynthesis. Involved in the processing of ITS1, the internal transcribed spacer localized between the 18S and 5.8S rRNAs.</text>
</comment>
<keyword evidence="1" id="KW-0698">rRNA processing</keyword>
<dbReference type="InterPro" id="IPR012337">
    <property type="entry name" value="RNaseH-like_sf"/>
</dbReference>
<sequence>MTDSMLPALEQYVAIDCEMVQVKSASGLAKVGMVDHQGAVLLESFVYVNPRNVKDWRSDTSGIMPGDLDGAPTFEEIQPKIKAILNGKIIVGHAVFNDLNAIQHRHPYEDVRDTSLFYPLRAVLNVTREGEYPSLKRLCKEVLHKEIQYGQHCPVEDARATMALFMTVRDDYETSLARGQDVVAGVPRAYEKWYW</sequence>
<dbReference type="Gene3D" id="3.30.420.10">
    <property type="entry name" value="Ribonuclease H-like superfamily/Ribonuclease H"/>
    <property type="match status" value="1"/>
</dbReference>
<dbReference type="OrthoDB" id="8191639at2759"/>
<reference evidence="7 8" key="1">
    <citation type="submission" date="2016-07" db="EMBL/GenBank/DDBJ databases">
        <title>Pervasive Adenine N6-methylation of Active Genes in Fungi.</title>
        <authorList>
            <consortium name="DOE Joint Genome Institute"/>
            <person name="Mondo S.J."/>
            <person name="Dannebaum R.O."/>
            <person name="Kuo R.C."/>
            <person name="Labutti K."/>
            <person name="Haridas S."/>
            <person name="Kuo A."/>
            <person name="Salamov A."/>
            <person name="Ahrendt S.R."/>
            <person name="Lipzen A."/>
            <person name="Sullivan W."/>
            <person name="Andreopoulos W.B."/>
            <person name="Clum A."/>
            <person name="Lindquist E."/>
            <person name="Daum C."/>
            <person name="Ramamoorthy G.K."/>
            <person name="Gryganskyi A."/>
            <person name="Culley D."/>
            <person name="Magnuson J.K."/>
            <person name="James T.Y."/>
            <person name="O'Malley M.A."/>
            <person name="Stajich J.E."/>
            <person name="Spatafora J.W."/>
            <person name="Visel A."/>
            <person name="Grigoriev I.V."/>
        </authorList>
    </citation>
    <scope>NUCLEOTIDE SEQUENCE [LARGE SCALE GENOMIC DNA]</scope>
    <source>
        <strain evidence="7 8">68-887.2</strain>
    </source>
</reference>
<name>A0A1Y2AVK3_9TREE</name>
<dbReference type="GO" id="GO:0000027">
    <property type="term" value="P:ribosomal large subunit assembly"/>
    <property type="evidence" value="ECO:0007669"/>
    <property type="project" value="TreeGrafter"/>
</dbReference>
<organism evidence="7 8">
    <name type="scientific">Naematelia encephala</name>
    <dbReference type="NCBI Taxonomy" id="71784"/>
    <lineage>
        <taxon>Eukaryota</taxon>
        <taxon>Fungi</taxon>
        <taxon>Dikarya</taxon>
        <taxon>Basidiomycota</taxon>
        <taxon>Agaricomycotina</taxon>
        <taxon>Tremellomycetes</taxon>
        <taxon>Tremellales</taxon>
        <taxon>Naemateliaceae</taxon>
        <taxon>Naematelia</taxon>
    </lineage>
</organism>
<accession>A0A1Y2AVK3</accession>
<evidence type="ECO:0000256" key="4">
    <source>
        <dbReference type="ARBA" id="ARBA00022839"/>
    </source>
</evidence>
<dbReference type="InParanoid" id="A0A1Y2AVK3"/>
<dbReference type="Pfam" id="PF00929">
    <property type="entry name" value="RNase_T"/>
    <property type="match status" value="1"/>
</dbReference>
<keyword evidence="3" id="KW-0378">Hydrolase</keyword>
<evidence type="ECO:0000256" key="1">
    <source>
        <dbReference type="ARBA" id="ARBA00022552"/>
    </source>
</evidence>
<dbReference type="EMBL" id="MCFC01000048">
    <property type="protein sequence ID" value="ORY26330.1"/>
    <property type="molecule type" value="Genomic_DNA"/>
</dbReference>
<dbReference type="GO" id="GO:0004527">
    <property type="term" value="F:exonuclease activity"/>
    <property type="evidence" value="ECO:0007669"/>
    <property type="project" value="UniProtKB-KW"/>
</dbReference>
<dbReference type="SUPFAM" id="SSF53098">
    <property type="entry name" value="Ribonuclease H-like"/>
    <property type="match status" value="1"/>
</dbReference>
<dbReference type="STRING" id="71784.A0A1Y2AVK3"/>
<protein>
    <submittedName>
        <fullName evidence="7">Ribonuclease H-like domain-containing protein</fullName>
    </submittedName>
</protein>
<keyword evidence="8" id="KW-1185">Reference proteome</keyword>
<dbReference type="GO" id="GO:0006364">
    <property type="term" value="P:rRNA processing"/>
    <property type="evidence" value="ECO:0007669"/>
    <property type="project" value="UniProtKB-KW"/>
</dbReference>
<dbReference type="SMART" id="SM00479">
    <property type="entry name" value="EXOIII"/>
    <property type="match status" value="1"/>
</dbReference>
<evidence type="ECO:0000256" key="3">
    <source>
        <dbReference type="ARBA" id="ARBA00022801"/>
    </source>
</evidence>
<proteinExistence type="predicted"/>
<comment type="caution">
    <text evidence="7">The sequence shown here is derived from an EMBL/GenBank/DDBJ whole genome shotgun (WGS) entry which is preliminary data.</text>
</comment>
<keyword evidence="2" id="KW-0540">Nuclease</keyword>
<feature type="domain" description="Exonuclease" evidence="6">
    <location>
        <begin position="11"/>
        <end position="174"/>
    </location>
</feature>
<evidence type="ECO:0000259" key="6">
    <source>
        <dbReference type="SMART" id="SM00479"/>
    </source>
</evidence>
<dbReference type="PANTHER" id="PTHR12801">
    <property type="entry name" value="RNA EXONUCLEASE REXO1 / RECO3 FAMILY MEMBER-RELATED"/>
    <property type="match status" value="1"/>
</dbReference>
<keyword evidence="4" id="KW-0269">Exonuclease</keyword>
<dbReference type="Proteomes" id="UP000193986">
    <property type="component" value="Unassembled WGS sequence"/>
</dbReference>
<dbReference type="InterPro" id="IPR036397">
    <property type="entry name" value="RNaseH_sf"/>
</dbReference>
<dbReference type="GO" id="GO:0005634">
    <property type="term" value="C:nucleus"/>
    <property type="evidence" value="ECO:0007669"/>
    <property type="project" value="TreeGrafter"/>
</dbReference>
<evidence type="ECO:0000313" key="8">
    <source>
        <dbReference type="Proteomes" id="UP000193986"/>
    </source>
</evidence>
<evidence type="ECO:0000256" key="5">
    <source>
        <dbReference type="ARBA" id="ARBA00025599"/>
    </source>
</evidence>
<dbReference type="InterPro" id="IPR013520">
    <property type="entry name" value="Ribonucl_H"/>
</dbReference>
<dbReference type="AlphaFoldDB" id="A0A1Y2AVK3"/>
<dbReference type="InterPro" id="IPR047021">
    <property type="entry name" value="REXO1/3/4-like"/>
</dbReference>
<dbReference type="PANTHER" id="PTHR12801:SF45">
    <property type="entry name" value="RNA EXONUCLEASE 4"/>
    <property type="match status" value="1"/>
</dbReference>
<evidence type="ECO:0000313" key="7">
    <source>
        <dbReference type="EMBL" id="ORY26330.1"/>
    </source>
</evidence>
<dbReference type="GO" id="GO:0003676">
    <property type="term" value="F:nucleic acid binding"/>
    <property type="evidence" value="ECO:0007669"/>
    <property type="project" value="InterPro"/>
</dbReference>
<gene>
    <name evidence="7" type="ORF">BCR39DRAFT_541339</name>
</gene>
<evidence type="ECO:0000256" key="2">
    <source>
        <dbReference type="ARBA" id="ARBA00022722"/>
    </source>
</evidence>